<dbReference type="InterPro" id="IPR052342">
    <property type="entry name" value="MCH/BMMD"/>
</dbReference>
<dbReference type="Proteomes" id="UP000230914">
    <property type="component" value="Unassembled WGS sequence"/>
</dbReference>
<gene>
    <name evidence="1" type="ORF">CSA55_04540</name>
</gene>
<evidence type="ECO:0000313" key="1">
    <source>
        <dbReference type="EMBL" id="PIE31921.1"/>
    </source>
</evidence>
<reference evidence="1 2" key="1">
    <citation type="submission" date="2017-10" db="EMBL/GenBank/DDBJ databases">
        <title>Novel microbial diversity and functional potential in the marine mammal oral microbiome.</title>
        <authorList>
            <person name="Dudek N.K."/>
            <person name="Sun C.L."/>
            <person name="Burstein D."/>
            <person name="Kantor R.S."/>
            <person name="Aliaga Goltsman D.S."/>
            <person name="Bik E.M."/>
            <person name="Thomas B.C."/>
            <person name="Banfield J.F."/>
            <person name="Relman D.A."/>
        </authorList>
    </citation>
    <scope>NUCLEOTIDE SEQUENCE [LARGE SCALE GENOMIC DNA]</scope>
    <source>
        <strain evidence="1">DOLJORAL78_61_10</strain>
    </source>
</reference>
<organism evidence="1 2">
    <name type="scientific">Ilumatobacter coccineus</name>
    <dbReference type="NCBI Taxonomy" id="467094"/>
    <lineage>
        <taxon>Bacteria</taxon>
        <taxon>Bacillati</taxon>
        <taxon>Actinomycetota</taxon>
        <taxon>Acidimicrobiia</taxon>
        <taxon>Acidimicrobiales</taxon>
        <taxon>Ilumatobacteraceae</taxon>
        <taxon>Ilumatobacter</taxon>
    </lineage>
</organism>
<proteinExistence type="predicted"/>
<accession>A0A2G6K8D5</accession>
<dbReference type="Gene3D" id="3.10.129.10">
    <property type="entry name" value="Hotdog Thioesterase"/>
    <property type="match status" value="2"/>
</dbReference>
<evidence type="ECO:0000313" key="2">
    <source>
        <dbReference type="Proteomes" id="UP000230914"/>
    </source>
</evidence>
<sequence>MDADHHSRLQPYRVEDDTMRAQLLATRGVPMFDPTQLGPLYEDFSVGATLPPLPSVTLSDADNTAYRAITGDQHALAANRTLAAQVTGDRRGLANPAVVIQYSIGQTTMATRQAIANLYYRSVRLLRPVYLGQTLTTTTTVLGMKDSQPKHGQFRGKVWLGITTSSEDGPVVAYERCALIRGRGPEMAGHADTIPGPSDPSPLDGLVNLVPEWDLAALPTTSWPLGETKTDPLRDHIDLAAPFARMTFNQAAVHRDVTLTATGRRLVYGGHVQGLAQASLTRMMPGLATVVAWDGCDHLGPAFEGDLIEFRHTPRDEVAAGSGRLIRFEVIGTKLVDGVEGPVEPVDILRWTPIVWAP</sequence>
<dbReference type="InterPro" id="IPR029069">
    <property type="entry name" value="HotDog_dom_sf"/>
</dbReference>
<dbReference type="AlphaFoldDB" id="A0A2G6K8D5"/>
<name>A0A2G6K8D5_9ACTN</name>
<comment type="caution">
    <text evidence="1">The sequence shown here is derived from an EMBL/GenBank/DDBJ whole genome shotgun (WGS) entry which is preliminary data.</text>
</comment>
<dbReference type="EMBL" id="PDSL01000059">
    <property type="protein sequence ID" value="PIE31921.1"/>
    <property type="molecule type" value="Genomic_DNA"/>
</dbReference>
<protein>
    <submittedName>
        <fullName evidence="1">Uncharacterized protein</fullName>
    </submittedName>
</protein>
<dbReference type="SUPFAM" id="SSF54637">
    <property type="entry name" value="Thioesterase/thiol ester dehydrase-isomerase"/>
    <property type="match status" value="2"/>
</dbReference>
<dbReference type="PANTHER" id="PTHR43664">
    <property type="entry name" value="MONOAMINE OXIDASE-RELATED"/>
    <property type="match status" value="1"/>
</dbReference>
<dbReference type="PANTHER" id="PTHR43664:SF1">
    <property type="entry name" value="BETA-METHYLMALYL-COA DEHYDRATASE"/>
    <property type="match status" value="1"/>
</dbReference>